<evidence type="ECO:0000313" key="5">
    <source>
        <dbReference type="Proteomes" id="UP000017048"/>
    </source>
</evidence>
<dbReference type="STRING" id="1824.SAMN05444423_102181"/>
<dbReference type="Proteomes" id="UP000017048">
    <property type="component" value="Unassembled WGS sequence"/>
</dbReference>
<dbReference type="Pfam" id="PF14016">
    <property type="entry name" value="DUF4232"/>
    <property type="match status" value="1"/>
</dbReference>
<accession>U5EJC7</accession>
<name>U5EJC7_NOCAS</name>
<protein>
    <recommendedName>
        <fullName evidence="3">DUF4232 domain-containing protein</fullName>
    </recommendedName>
</protein>
<dbReference type="eggNOG" id="ENOG5033N4E">
    <property type="taxonomic scope" value="Bacteria"/>
</dbReference>
<evidence type="ECO:0000256" key="1">
    <source>
        <dbReference type="SAM" id="MobiDB-lite"/>
    </source>
</evidence>
<evidence type="ECO:0000259" key="3">
    <source>
        <dbReference type="Pfam" id="PF14016"/>
    </source>
</evidence>
<feature type="domain" description="DUF4232" evidence="3">
    <location>
        <begin position="97"/>
        <end position="216"/>
    </location>
</feature>
<dbReference type="PROSITE" id="PS51257">
    <property type="entry name" value="PROKAR_LIPOPROTEIN"/>
    <property type="match status" value="1"/>
</dbReference>
<proteinExistence type="predicted"/>
<dbReference type="RefSeq" id="WP_019046788.1">
    <property type="nucleotide sequence ID" value="NZ_BAFO02000032.1"/>
</dbReference>
<dbReference type="AlphaFoldDB" id="U5EJC7"/>
<keyword evidence="5" id="KW-1185">Reference proteome</keyword>
<feature type="signal peptide" evidence="2">
    <location>
        <begin position="1"/>
        <end position="22"/>
    </location>
</feature>
<dbReference type="EMBL" id="BAFO02000032">
    <property type="protein sequence ID" value="GAD86443.1"/>
    <property type="molecule type" value="Genomic_DNA"/>
</dbReference>
<feature type="compositionally biased region" description="Low complexity" evidence="1">
    <location>
        <begin position="71"/>
        <end position="82"/>
    </location>
</feature>
<feature type="compositionally biased region" description="Low complexity" evidence="1">
    <location>
        <begin position="50"/>
        <end position="61"/>
    </location>
</feature>
<gene>
    <name evidence="4" type="ORF">NCAST_32_09290</name>
</gene>
<dbReference type="InterPro" id="IPR025326">
    <property type="entry name" value="DUF4232"/>
</dbReference>
<feature type="region of interest" description="Disordered" evidence="1">
    <location>
        <begin position="25"/>
        <end position="96"/>
    </location>
</feature>
<feature type="chain" id="PRO_5039008688" description="DUF4232 domain-containing protein" evidence="2">
    <location>
        <begin position="23"/>
        <end position="231"/>
    </location>
</feature>
<keyword evidence="2" id="KW-0732">Signal</keyword>
<evidence type="ECO:0000313" key="4">
    <source>
        <dbReference type="EMBL" id="GAD86443.1"/>
    </source>
</evidence>
<sequence length="231" mass="22197">MRTARIPVAAACAAVLLLGACGTDSTGTSAPADRPTPTLPAPGPASSSRTTPAGPATLVPPAAVPAPGPGPATSAPAAAGGPTSPPSAPVPDSAPTCADGQVLVGGGPVTAAAGHQGLTLRFRLVGASAPCALTGYPGVDAVGADTVSATRTPRGYLGGLPPGRSAPATVILTQDRGGEAVVEGVATDATGLPCPTYRELRVTAPDTTDTVPVAESLSVCDLAVHPITPMP</sequence>
<comment type="caution">
    <text evidence="4">The sequence shown here is derived from an EMBL/GenBank/DDBJ whole genome shotgun (WGS) entry which is preliminary data.</text>
</comment>
<organism evidence="4 5">
    <name type="scientific">Nocardia asteroides NBRC 15531</name>
    <dbReference type="NCBI Taxonomy" id="1110697"/>
    <lineage>
        <taxon>Bacteria</taxon>
        <taxon>Bacillati</taxon>
        <taxon>Actinomycetota</taxon>
        <taxon>Actinomycetes</taxon>
        <taxon>Mycobacteriales</taxon>
        <taxon>Nocardiaceae</taxon>
        <taxon>Nocardia</taxon>
    </lineage>
</organism>
<dbReference type="GeneID" id="91517221"/>
<evidence type="ECO:0000256" key="2">
    <source>
        <dbReference type="SAM" id="SignalP"/>
    </source>
</evidence>
<reference evidence="4 5" key="1">
    <citation type="journal article" date="2014" name="BMC Genomics">
        <title>Genome based analysis of type-I polyketide synthase and nonribosomal peptide synthetase gene clusters in seven strains of five representative Nocardia species.</title>
        <authorList>
            <person name="Komaki H."/>
            <person name="Ichikawa N."/>
            <person name="Hosoyama A."/>
            <person name="Takahashi-Nakaguchi A."/>
            <person name="Matsuzawa T."/>
            <person name="Suzuki K."/>
            <person name="Fujita N."/>
            <person name="Gonoi T."/>
        </authorList>
    </citation>
    <scope>NUCLEOTIDE SEQUENCE [LARGE SCALE GENOMIC DNA]</scope>
    <source>
        <strain evidence="4 5">NBRC 15531</strain>
    </source>
</reference>